<dbReference type="GO" id="GO:0003700">
    <property type="term" value="F:DNA-binding transcription factor activity"/>
    <property type="evidence" value="ECO:0007669"/>
    <property type="project" value="InterPro"/>
</dbReference>
<dbReference type="Proteomes" id="UP000192536">
    <property type="component" value="Unassembled WGS sequence"/>
</dbReference>
<dbReference type="RefSeq" id="WP_084912943.1">
    <property type="nucleotide sequence ID" value="NZ_MRWE01000030.1"/>
</dbReference>
<dbReference type="Gene3D" id="3.40.190.10">
    <property type="entry name" value="Periplasmic binding protein-like II"/>
    <property type="match status" value="2"/>
</dbReference>
<evidence type="ECO:0000313" key="6">
    <source>
        <dbReference type="EMBL" id="ORJ24345.1"/>
    </source>
</evidence>
<evidence type="ECO:0000256" key="4">
    <source>
        <dbReference type="ARBA" id="ARBA00023163"/>
    </source>
</evidence>
<evidence type="ECO:0000256" key="3">
    <source>
        <dbReference type="ARBA" id="ARBA00023125"/>
    </source>
</evidence>
<comment type="caution">
    <text evidence="6">The sequence shown here is derived from an EMBL/GenBank/DDBJ whole genome shotgun (WGS) entry which is preliminary data.</text>
</comment>
<gene>
    <name evidence="6" type="ORF">BS640_16530</name>
</gene>
<organism evidence="6 7">
    <name type="scientific">Rouxiella badensis</name>
    <dbReference type="NCBI Taxonomy" id="1646377"/>
    <lineage>
        <taxon>Bacteria</taxon>
        <taxon>Pseudomonadati</taxon>
        <taxon>Pseudomonadota</taxon>
        <taxon>Gammaproteobacteria</taxon>
        <taxon>Enterobacterales</taxon>
        <taxon>Yersiniaceae</taxon>
        <taxon>Rouxiella</taxon>
    </lineage>
</organism>
<dbReference type="STRING" id="1646377.BS640_16530"/>
<dbReference type="EMBL" id="MRWE01000030">
    <property type="protein sequence ID" value="ORJ24345.1"/>
    <property type="molecule type" value="Genomic_DNA"/>
</dbReference>
<keyword evidence="2" id="KW-0805">Transcription regulation</keyword>
<dbReference type="InterPro" id="IPR000847">
    <property type="entry name" value="LysR_HTH_N"/>
</dbReference>
<keyword evidence="3" id="KW-0238">DNA-binding</keyword>
<dbReference type="AlphaFoldDB" id="A0A1X0WC98"/>
<evidence type="ECO:0000256" key="2">
    <source>
        <dbReference type="ARBA" id="ARBA00023015"/>
    </source>
</evidence>
<dbReference type="PANTHER" id="PTHR30346">
    <property type="entry name" value="TRANSCRIPTIONAL DUAL REGULATOR HCAR-RELATED"/>
    <property type="match status" value="1"/>
</dbReference>
<dbReference type="PRINTS" id="PR00039">
    <property type="entry name" value="HTHLYSR"/>
</dbReference>
<dbReference type="GO" id="GO:0032993">
    <property type="term" value="C:protein-DNA complex"/>
    <property type="evidence" value="ECO:0007669"/>
    <property type="project" value="TreeGrafter"/>
</dbReference>
<dbReference type="PROSITE" id="PS50931">
    <property type="entry name" value="HTH_LYSR"/>
    <property type="match status" value="1"/>
</dbReference>
<dbReference type="InterPro" id="IPR005119">
    <property type="entry name" value="LysR_subst-bd"/>
</dbReference>
<dbReference type="Pfam" id="PF00126">
    <property type="entry name" value="HTH_1"/>
    <property type="match status" value="1"/>
</dbReference>
<reference evidence="6 7" key="1">
    <citation type="journal article" date="2017" name="Int. J. Syst. Evol. Microbiol.">
        <title>Rouxiella badensis sp. nov. and Rouxiella silvae sp. nov. isolated from peat bog soil in Germany and emendation of the genus description.</title>
        <authorList>
            <person name="Le Fleche-Mateos A."/>
            <person name="Kugler J.H."/>
            <person name="Hansen S.H."/>
            <person name="Syldatk C."/>
            <person name="Hausmann R."/>
            <person name="Lomprez F."/>
            <person name="Vandenbogaert M."/>
            <person name="Manuguerra J.C."/>
            <person name="Grimont P.A."/>
        </authorList>
    </citation>
    <scope>NUCLEOTIDE SEQUENCE [LARGE SCALE GENOMIC DNA]</scope>
    <source>
        <strain evidence="6 7">DSM 100043</strain>
    </source>
</reference>
<comment type="similarity">
    <text evidence="1">Belongs to the LysR transcriptional regulatory family.</text>
</comment>
<keyword evidence="7" id="KW-1185">Reference proteome</keyword>
<dbReference type="Pfam" id="PF03466">
    <property type="entry name" value="LysR_substrate"/>
    <property type="match status" value="1"/>
</dbReference>
<proteinExistence type="inferred from homology"/>
<sequence length="284" mass="30962">MNLRLLKAFVTLAEKGNYADAAQTLAVSQPALTKQINLLESTINVALFSRGRQGTSLTAGGKRLLPEAEKVLKQAGLFLQRAEGVAKGEEGMMAVGFGLSSFTFAPQCIAHFQRHYPGVNVSLEDLPSSQQEEMLQSGVLQVGFVRVPPKAPLEYRALFEDRLVLAVPEESALNVEQWLAKLPLLRLYTERGRGLNLQTDLFLQANRLHPSSSQQVEDIQTIVALVVAGIGVALLPQSVAHIAPTGFTMVPISSETSAWQVGIAWDGQAEDRIRDNFIATIFLQ</sequence>
<evidence type="ECO:0000259" key="5">
    <source>
        <dbReference type="PROSITE" id="PS50931"/>
    </source>
</evidence>
<feature type="domain" description="HTH lysR-type" evidence="5">
    <location>
        <begin position="1"/>
        <end position="58"/>
    </location>
</feature>
<protein>
    <submittedName>
        <fullName evidence="6">LysR family transcriptional regulator</fullName>
    </submittedName>
</protein>
<dbReference type="CDD" id="cd08414">
    <property type="entry name" value="PBP2_LTTR_aromatics_like"/>
    <property type="match status" value="1"/>
</dbReference>
<name>A0A1X0WC98_9GAMM</name>
<keyword evidence="4" id="KW-0804">Transcription</keyword>
<dbReference type="Gene3D" id="1.10.10.10">
    <property type="entry name" value="Winged helix-like DNA-binding domain superfamily/Winged helix DNA-binding domain"/>
    <property type="match status" value="1"/>
</dbReference>
<dbReference type="InterPro" id="IPR036390">
    <property type="entry name" value="WH_DNA-bd_sf"/>
</dbReference>
<dbReference type="PANTHER" id="PTHR30346:SF28">
    <property type="entry name" value="HTH-TYPE TRANSCRIPTIONAL REGULATOR CYNR"/>
    <property type="match status" value="1"/>
</dbReference>
<evidence type="ECO:0000256" key="1">
    <source>
        <dbReference type="ARBA" id="ARBA00009437"/>
    </source>
</evidence>
<dbReference type="SUPFAM" id="SSF46785">
    <property type="entry name" value="Winged helix' DNA-binding domain"/>
    <property type="match status" value="1"/>
</dbReference>
<accession>A0A1X0WC98</accession>
<evidence type="ECO:0000313" key="7">
    <source>
        <dbReference type="Proteomes" id="UP000192536"/>
    </source>
</evidence>
<dbReference type="InterPro" id="IPR036388">
    <property type="entry name" value="WH-like_DNA-bd_sf"/>
</dbReference>
<dbReference type="SUPFAM" id="SSF53850">
    <property type="entry name" value="Periplasmic binding protein-like II"/>
    <property type="match status" value="1"/>
</dbReference>
<dbReference type="GO" id="GO:0003677">
    <property type="term" value="F:DNA binding"/>
    <property type="evidence" value="ECO:0007669"/>
    <property type="project" value="UniProtKB-KW"/>
</dbReference>